<feature type="compositionally biased region" description="Basic and acidic residues" evidence="2">
    <location>
        <begin position="386"/>
        <end position="396"/>
    </location>
</feature>
<feature type="region of interest" description="Disordered" evidence="2">
    <location>
        <begin position="121"/>
        <end position="147"/>
    </location>
</feature>
<evidence type="ECO:0000313" key="5">
    <source>
        <dbReference type="Proteomes" id="UP001141552"/>
    </source>
</evidence>
<keyword evidence="1" id="KW-0694">RNA-binding</keyword>
<evidence type="ECO:0000313" key="4">
    <source>
        <dbReference type="EMBL" id="KAJ4841713.1"/>
    </source>
</evidence>
<organism evidence="4 5">
    <name type="scientific">Turnera subulata</name>
    <dbReference type="NCBI Taxonomy" id="218843"/>
    <lineage>
        <taxon>Eukaryota</taxon>
        <taxon>Viridiplantae</taxon>
        <taxon>Streptophyta</taxon>
        <taxon>Embryophyta</taxon>
        <taxon>Tracheophyta</taxon>
        <taxon>Spermatophyta</taxon>
        <taxon>Magnoliopsida</taxon>
        <taxon>eudicotyledons</taxon>
        <taxon>Gunneridae</taxon>
        <taxon>Pentapetalae</taxon>
        <taxon>rosids</taxon>
        <taxon>fabids</taxon>
        <taxon>Malpighiales</taxon>
        <taxon>Passifloraceae</taxon>
        <taxon>Turnera</taxon>
    </lineage>
</organism>
<dbReference type="InterPro" id="IPR012677">
    <property type="entry name" value="Nucleotide-bd_a/b_plait_sf"/>
</dbReference>
<dbReference type="PROSITE" id="PS50102">
    <property type="entry name" value="RRM"/>
    <property type="match status" value="1"/>
</dbReference>
<evidence type="ECO:0000256" key="1">
    <source>
        <dbReference type="PROSITE-ProRule" id="PRU00176"/>
    </source>
</evidence>
<proteinExistence type="predicted"/>
<dbReference type="InterPro" id="IPR000504">
    <property type="entry name" value="RRM_dom"/>
</dbReference>
<dbReference type="Proteomes" id="UP001141552">
    <property type="component" value="Unassembled WGS sequence"/>
</dbReference>
<comment type="caution">
    <text evidence="4">The sequence shown here is derived from an EMBL/GenBank/DDBJ whole genome shotgun (WGS) entry which is preliminary data.</text>
</comment>
<dbReference type="CDD" id="cd00590">
    <property type="entry name" value="RRM_SF"/>
    <property type="match status" value="1"/>
</dbReference>
<dbReference type="GO" id="GO:0003723">
    <property type="term" value="F:RNA binding"/>
    <property type="evidence" value="ECO:0007669"/>
    <property type="project" value="UniProtKB-UniRule"/>
</dbReference>
<sequence>MKHAADTNYDNRKAINSGTPQQSGFSKYSRKLIQRAIEDGRVVSVFVEKIPSGWQSSDLYRELSKAGTVMDVFIPGKLSRNGIRFGFVKFENRGGVTTIIDYINKSCNGMLHANIAKNRSWKSTPGNSSRPDKHYTLARSSGGRAEHVKEDTMDRRRRFLVGKRTDARTFAQVTDYRARVTEAAPAANDNKGFSFVFTPTSDCINRLKACAFGMVKDNIPIDEIARGFTMISNSQIRIKRLGGVYVLVDFGSKDAMDACVSHKDAWFSEFFDMFREWKQGDCATHRECILNVHGVPPQAWNEDFFRLIAVRFGSFIKLHNSFDRSDYLEMAKVSIITTCRQPISRTFKVLINGLEYEVSAVEVQQPPMEEASWCVGCSSSSANGSEKVEESRRGSDTDESNSPDPFGIRDAIKNLAKGKSALVIEPA</sequence>
<dbReference type="OrthoDB" id="861279at2759"/>
<accession>A0A9Q0G182</accession>
<dbReference type="Pfam" id="PF00076">
    <property type="entry name" value="RRM_1"/>
    <property type="match status" value="1"/>
</dbReference>
<dbReference type="Gene3D" id="3.30.70.330">
    <property type="match status" value="1"/>
</dbReference>
<dbReference type="EMBL" id="JAKUCV010002707">
    <property type="protein sequence ID" value="KAJ4841713.1"/>
    <property type="molecule type" value="Genomic_DNA"/>
</dbReference>
<dbReference type="InterPro" id="IPR035979">
    <property type="entry name" value="RBD_domain_sf"/>
</dbReference>
<dbReference type="PANTHER" id="PTHR34427">
    <property type="entry name" value="DUF4283 DOMAIN PROTEIN"/>
    <property type="match status" value="1"/>
</dbReference>
<evidence type="ECO:0000259" key="3">
    <source>
        <dbReference type="PROSITE" id="PS50102"/>
    </source>
</evidence>
<dbReference type="SMART" id="SM00360">
    <property type="entry name" value="RRM"/>
    <property type="match status" value="1"/>
</dbReference>
<reference evidence="4" key="1">
    <citation type="submission" date="2022-02" db="EMBL/GenBank/DDBJ databases">
        <authorList>
            <person name="Henning P.M."/>
            <person name="McCubbin A.G."/>
            <person name="Shore J.S."/>
        </authorList>
    </citation>
    <scope>NUCLEOTIDE SEQUENCE</scope>
    <source>
        <strain evidence="4">F60SS</strain>
        <tissue evidence="4">Leaves</tissue>
    </source>
</reference>
<name>A0A9Q0G182_9ROSI</name>
<dbReference type="SUPFAM" id="SSF54928">
    <property type="entry name" value="RNA-binding domain, RBD"/>
    <property type="match status" value="1"/>
</dbReference>
<gene>
    <name evidence="4" type="ORF">Tsubulata_002994</name>
</gene>
<feature type="region of interest" description="Disordered" evidence="2">
    <location>
        <begin position="378"/>
        <end position="408"/>
    </location>
</feature>
<keyword evidence="5" id="KW-1185">Reference proteome</keyword>
<evidence type="ECO:0000256" key="2">
    <source>
        <dbReference type="SAM" id="MobiDB-lite"/>
    </source>
</evidence>
<reference evidence="4" key="2">
    <citation type="journal article" date="2023" name="Plants (Basel)">
        <title>Annotation of the Turnera subulata (Passifloraceae) Draft Genome Reveals the S-Locus Evolved after the Divergence of Turneroideae from Passifloroideae in a Stepwise Manner.</title>
        <authorList>
            <person name="Henning P.M."/>
            <person name="Roalson E.H."/>
            <person name="Mir W."/>
            <person name="McCubbin A.G."/>
            <person name="Shore J.S."/>
        </authorList>
    </citation>
    <scope>NUCLEOTIDE SEQUENCE</scope>
    <source>
        <strain evidence="4">F60SS</strain>
    </source>
</reference>
<feature type="region of interest" description="Disordered" evidence="2">
    <location>
        <begin position="1"/>
        <end position="22"/>
    </location>
</feature>
<dbReference type="AlphaFoldDB" id="A0A9Q0G182"/>
<dbReference type="PANTHER" id="PTHR34427:SF5">
    <property type="entry name" value="DUF4283 DOMAIN-CONTAINING PROTEIN"/>
    <property type="match status" value="1"/>
</dbReference>
<feature type="domain" description="RRM" evidence="3">
    <location>
        <begin position="43"/>
        <end position="118"/>
    </location>
</feature>
<protein>
    <recommendedName>
        <fullName evidence="3">RRM domain-containing protein</fullName>
    </recommendedName>
</protein>